<dbReference type="Gene3D" id="3.30.2010.10">
    <property type="entry name" value="Metalloproteases ('zincins'), catalytic domain"/>
    <property type="match status" value="1"/>
</dbReference>
<dbReference type="PANTHER" id="PTHR43221">
    <property type="entry name" value="PROTEASE HTPX"/>
    <property type="match status" value="1"/>
</dbReference>
<reference evidence="13 14" key="1">
    <citation type="submission" date="2022-01" db="EMBL/GenBank/DDBJ databases">
        <authorList>
            <person name="Riesco R."/>
            <person name="Trujillo M.E."/>
        </authorList>
    </citation>
    <scope>NUCLEOTIDE SEQUENCE [LARGE SCALE GENOMIC DNA]</scope>
    <source>
        <strain evidence="13 14">NIE79</strain>
    </source>
</reference>
<evidence type="ECO:0000256" key="8">
    <source>
        <dbReference type="ARBA" id="ARBA00022989"/>
    </source>
</evidence>
<feature type="transmembrane region" description="Helical" evidence="11">
    <location>
        <begin position="12"/>
        <end position="34"/>
    </location>
</feature>
<keyword evidence="8 11" id="KW-1133">Transmembrane helix</keyword>
<dbReference type="GO" id="GO:0008237">
    <property type="term" value="F:metallopeptidase activity"/>
    <property type="evidence" value="ECO:0007669"/>
    <property type="project" value="UniProtKB-KW"/>
</dbReference>
<feature type="transmembrane region" description="Helical" evidence="11">
    <location>
        <begin position="723"/>
        <end position="748"/>
    </location>
</feature>
<feature type="transmembrane region" description="Helical" evidence="11">
    <location>
        <begin position="645"/>
        <end position="664"/>
    </location>
</feature>
<keyword evidence="5" id="KW-0479">Metal-binding</keyword>
<keyword evidence="2" id="KW-1003">Cell membrane</keyword>
<comment type="cofactor">
    <cofactor evidence="1">
        <name>Zn(2+)</name>
        <dbReference type="ChEBI" id="CHEBI:29105"/>
    </cofactor>
</comment>
<keyword evidence="3" id="KW-0645">Protease</keyword>
<dbReference type="Pfam" id="PF01435">
    <property type="entry name" value="Peptidase_M48"/>
    <property type="match status" value="1"/>
</dbReference>
<keyword evidence="4 11" id="KW-0812">Transmembrane</keyword>
<evidence type="ECO:0000256" key="6">
    <source>
        <dbReference type="ARBA" id="ARBA00022801"/>
    </source>
</evidence>
<evidence type="ECO:0000313" key="14">
    <source>
        <dbReference type="Proteomes" id="UP001201629"/>
    </source>
</evidence>
<dbReference type="EMBL" id="JAKKFD010000044">
    <property type="protein sequence ID" value="MCG5446201.1"/>
    <property type="molecule type" value="Genomic_DNA"/>
</dbReference>
<organism evidence="13 14">
    <name type="scientific">Micromonospora trifolii</name>
    <dbReference type="NCBI Taxonomy" id="2911208"/>
    <lineage>
        <taxon>Bacteria</taxon>
        <taxon>Bacillati</taxon>
        <taxon>Actinomycetota</taxon>
        <taxon>Actinomycetes</taxon>
        <taxon>Micromonosporales</taxon>
        <taxon>Micromonosporaceae</taxon>
        <taxon>Micromonospora</taxon>
    </lineage>
</organism>
<feature type="transmembrane region" description="Helical" evidence="11">
    <location>
        <begin position="84"/>
        <end position="104"/>
    </location>
</feature>
<feature type="transmembrane region" description="Helical" evidence="11">
    <location>
        <begin position="587"/>
        <end position="610"/>
    </location>
</feature>
<feature type="transmembrane region" description="Helical" evidence="11">
    <location>
        <begin position="204"/>
        <end position="226"/>
    </location>
</feature>
<feature type="domain" description="Peptidase M48" evidence="12">
    <location>
        <begin position="124"/>
        <end position="332"/>
    </location>
</feature>
<dbReference type="InterPro" id="IPR050083">
    <property type="entry name" value="HtpX_protease"/>
</dbReference>
<keyword evidence="14" id="KW-1185">Reference proteome</keyword>
<feature type="transmembrane region" description="Helical" evidence="11">
    <location>
        <begin position="346"/>
        <end position="365"/>
    </location>
</feature>
<dbReference type="EC" id="3.4.24.-" evidence="13"/>
<evidence type="ECO:0000256" key="1">
    <source>
        <dbReference type="ARBA" id="ARBA00001947"/>
    </source>
</evidence>
<feature type="transmembrane region" description="Helical" evidence="11">
    <location>
        <begin position="246"/>
        <end position="263"/>
    </location>
</feature>
<evidence type="ECO:0000256" key="2">
    <source>
        <dbReference type="ARBA" id="ARBA00022475"/>
    </source>
</evidence>
<evidence type="ECO:0000256" key="9">
    <source>
        <dbReference type="ARBA" id="ARBA00023049"/>
    </source>
</evidence>
<evidence type="ECO:0000256" key="11">
    <source>
        <dbReference type="SAM" id="Phobius"/>
    </source>
</evidence>
<feature type="transmembrane region" description="Helical" evidence="11">
    <location>
        <begin position="671"/>
        <end position="690"/>
    </location>
</feature>
<dbReference type="PANTHER" id="PTHR43221:SF2">
    <property type="entry name" value="PROTEASE HTPX HOMOLOG"/>
    <property type="match status" value="1"/>
</dbReference>
<evidence type="ECO:0000259" key="12">
    <source>
        <dbReference type="Pfam" id="PF01435"/>
    </source>
</evidence>
<dbReference type="RefSeq" id="WP_238681126.1">
    <property type="nucleotide sequence ID" value="NZ_JAKKFD010000044.1"/>
</dbReference>
<feature type="transmembrane region" description="Helical" evidence="11">
    <location>
        <begin position="445"/>
        <end position="467"/>
    </location>
</feature>
<evidence type="ECO:0000313" key="13">
    <source>
        <dbReference type="EMBL" id="MCG5446201.1"/>
    </source>
</evidence>
<protein>
    <submittedName>
        <fullName evidence="13">M48 family metalloprotease</fullName>
        <ecNumber evidence="13">3.4.24.-</ecNumber>
    </submittedName>
</protein>
<gene>
    <name evidence="13" type="ORF">NIE79_004769</name>
</gene>
<evidence type="ECO:0000256" key="3">
    <source>
        <dbReference type="ARBA" id="ARBA00022670"/>
    </source>
</evidence>
<keyword evidence="6 13" id="KW-0378">Hydrolase</keyword>
<keyword evidence="10 11" id="KW-0472">Membrane</keyword>
<proteinExistence type="predicted"/>
<feature type="transmembrane region" description="Helical" evidence="11">
    <location>
        <begin position="553"/>
        <end position="575"/>
    </location>
</feature>
<evidence type="ECO:0000256" key="7">
    <source>
        <dbReference type="ARBA" id="ARBA00022833"/>
    </source>
</evidence>
<evidence type="ECO:0000256" key="10">
    <source>
        <dbReference type="ARBA" id="ARBA00023136"/>
    </source>
</evidence>
<keyword evidence="7" id="KW-0862">Zinc</keyword>
<feature type="transmembrane region" description="Helical" evidence="11">
    <location>
        <begin position="488"/>
        <end position="507"/>
    </location>
</feature>
<feature type="transmembrane region" description="Helical" evidence="11">
    <location>
        <begin position="371"/>
        <end position="390"/>
    </location>
</feature>
<keyword evidence="9 13" id="KW-0482">Metalloprotease</keyword>
<sequence length="968" mass="103834">MGTALKASTDIRFMMLVAAVLASSVVAFGSLYFASPGAGPVNIALDQCLADVQEATAYAPPDDAAIHGPALMRLCMRPLLREQALWVGAGILAELLVAVLLYLLHPWWLSRRRRMRPIASGADAELLDELADMSRQAGLRRPPRWLVAPYSTTHGGQAFGLAGRRRICLDVGLLVRYDLDRAGFRAVLRHELAHLRNGDVDRTYLSIATWWAFVAVAVVPFVAVSLKPDLFRAREDLDTAHPVAEVLLPFVALGVLTAVVYLARNAILRARELHADITAAGWDTPGGALGRVLNALPWPPVRTGRIGLGGMWTELLARLGSHPSPTRRALAVADPRGTLRPGLAETAGYGVVLGLALYNVTLTVGGLVEEYLVIALALMSLGVGVLLLHLLARAVLRTGTVEAAGTRRRLLLPAVAALGFALSGPFSLTYAENYDLGETGLLRMIGWPVTATILVVGLFVFTAWVRSVDTVLVEPTGRSGGHRWRRRVGTATAITVGAPLFAIWYATAYGGNSLQSLQWHSTPQAGWGIDWYVQLTSWTSIVYSYYPRVLVQFTPLATAGLVLLWAVPALLLGWFRRVGLRPPGVQRAFRIGAVAGLGVIAVGLALPFAAHAALPADVRYLPADFNVEELTGSELLHFSMVYGNTYVTVAALLQAMGAAVVAARSTRLRPVLVPLAVTTTLAVATLGFYLSRGISDCLQLTGPGGRACELPSFLPDSYITFHLAWIATSGVLLAVPAALFAAAAGGLWRRRTNTSGINGGVAPIPTPTRDADATPRSTRGVLAAGLAGLALLVLGGAAAEVPGNYAFWEPDPVPIGTNPVPPPERVAAAGDPCLVGTWREVSREFDLELAGRTHRIITTGITQTFRPDGVVVVDYGNETRFTTAIDDQRIDIIWSGHVDARYEVQDGVIRYDAERSHESSKTVLVNGEVRAGLDSGPWSADRYNCTTDTLVETPTDAGTWYRIELRRS</sequence>
<dbReference type="Proteomes" id="UP001201629">
    <property type="component" value="Unassembled WGS sequence"/>
</dbReference>
<evidence type="ECO:0000256" key="4">
    <source>
        <dbReference type="ARBA" id="ARBA00022692"/>
    </source>
</evidence>
<comment type="caution">
    <text evidence="13">The sequence shown here is derived from an EMBL/GenBank/DDBJ whole genome shotgun (WGS) entry which is preliminary data.</text>
</comment>
<evidence type="ECO:0000256" key="5">
    <source>
        <dbReference type="ARBA" id="ARBA00022723"/>
    </source>
</evidence>
<accession>A0ABS9N8C5</accession>
<feature type="transmembrane region" description="Helical" evidence="11">
    <location>
        <begin position="410"/>
        <end position="430"/>
    </location>
</feature>
<name>A0ABS9N8C5_9ACTN</name>
<dbReference type="InterPro" id="IPR001915">
    <property type="entry name" value="Peptidase_M48"/>
</dbReference>